<dbReference type="InterPro" id="IPR029063">
    <property type="entry name" value="SAM-dependent_MTases_sf"/>
</dbReference>
<protein>
    <submittedName>
        <fullName evidence="8">Uncharacterized protein</fullName>
    </submittedName>
</protein>
<dbReference type="PROSITE" id="PS00375">
    <property type="entry name" value="UDPGT"/>
    <property type="match status" value="1"/>
</dbReference>
<dbReference type="SUPFAM" id="SSF53756">
    <property type="entry name" value="UDP-Glycosyltransferase/glycogen phosphorylase"/>
    <property type="match status" value="2"/>
</dbReference>
<dbReference type="GO" id="GO:0008757">
    <property type="term" value="F:S-adenosylmethionine-dependent methyltransferase activity"/>
    <property type="evidence" value="ECO:0007669"/>
    <property type="project" value="InterPro"/>
</dbReference>
<keyword evidence="9" id="KW-1185">Reference proteome</keyword>
<feature type="region of interest" description="Disordered" evidence="4">
    <location>
        <begin position="357"/>
        <end position="413"/>
    </location>
</feature>
<keyword evidence="5" id="KW-0472">Membrane</keyword>
<dbReference type="InterPro" id="IPR013216">
    <property type="entry name" value="Methyltransf_11"/>
</dbReference>
<sequence length="1454" mass="164104">MWEAFLNRDKGDYDDSSGIASIFPWISSKAAAGISRLIAECPEHFESITEEIAVEEDLWKKWLQKPIEIRDFPHASIICEDETNLDSATDPSLFRTSGIHFLRLLLCATVRPEWTLREIEGFIIRVLGADFIHQLALSRYDDVVEACVKNKVSVLIASDGPWDLSPALLRISGKLGVQLRRFDNISNSERMKYGTWFQEILPFSEQDFRAAVTIAIELISDSTAPELTWSNVAEALTKTVYGGHTTHHGDECVIQLYMEQVFQIFDDSEAGSIISEISDLLGPDQSMCKILGLSAHDDKLRLTLGGSEFINCLQIMKKAVPTTGSHIIEENLDSIDIMTADEILERLPGEVDIETSRKAAEAKETKKSDQLTHAQKGGKIGKLTPSHKHSEVKQKPAVEQEQQEADADDETQVKDIATETSDASEVSAEVNNEHIPEITTKEPEEKSMSPLVEFAMKEVEAYNKTINAIKEELGKEGTLHSDFMEQYAHTFQKYIKFTSPNATLTDAIDKWLVHLQNQKRHCTDMVSAKKINFIHLGQMTAAGTFIIAFQEAQAKELGLSKHPNVYLTPSKYHEKREVPPDCKDTFLEGMFIESGEWDSKKELLTSVSDSISIAPELPLMKMNICIDLKPLSFPKNVIKVPVFPLPRKSWDFGRAPSPLCYAYLPSNVSQLRMVSLRSNLFPVFFGAVIISVFVCAEALSDGKHSGDGPYKVLIVLPFASKSHKNVLWPLAMGLAGRGHLVTIITPHKPYKQVKGITEITLDGIYSSLDNAAQNMWSEDGGPYGKVKLISDVIFQFWAYRLIVIPIFIFFVGKVLFVVAPKLRCIVFAKYMDLFSPTYDSMVRSKKEEFFAELQDVKSGVQELRNKGQFRILEIGVGTGANFRYYPKNSVLIALDPNEYFLKYFDKNKREYPVHLEKFIVARGEAMRQIPTGTVDVVVTTLVLCSIKETLIKPFLAEILRVLVPGGRYYFWDHIEAPKQSRDYYLQNIVSRMLFWSYFGCGCKVNRVMDAAVETCNKTLSHYAMEPFLEGARSGTAHFDLIVVSAFFNECWYPLAKIYQAPLVLVSTSGMFPWLSHSNGFRDVTSFMTSPFFDGSKTLSFPKRLANTLAYLLSRPIEQYYYWRRIDALLLEKFEKKGYLAPSPTPLEKQLNSADLTASASMTFTNTHVSTHDVRPLLPSVVEVGGMHCAHANALPKELEEWVSGSEDGFVLFSLGSAVNPSKIPPSRRKMFIDAFSKFPRLRFLWKWDSEQMDGLPPNVKLSTWLPQQDLLGHKRIKAFITHGGLLSTQEAIYHGVPLVGLPVGADQHMNMEHVLAAGTGVTLSWSSLSAEEIISALKTVMFEPRYKERLDLKSRQFKDQPQPPVERAVYWMEYVVRHNGAEHLQSTAKNLYWFQYYLIDVWAALLVAFLISMWVSKKTATFIFGSESKSVASSKKQQKKREKSAKEKKSTKQE</sequence>
<feature type="domain" description="Dynein heavy chain C-terminal" evidence="7">
    <location>
        <begin position="395"/>
        <end position="645"/>
    </location>
</feature>
<evidence type="ECO:0000313" key="9">
    <source>
        <dbReference type="Proteomes" id="UP000678499"/>
    </source>
</evidence>
<keyword evidence="5" id="KW-1133">Transmembrane helix</keyword>
<dbReference type="InterPro" id="IPR050271">
    <property type="entry name" value="UDP-glycosyltransferase"/>
</dbReference>
<evidence type="ECO:0000256" key="4">
    <source>
        <dbReference type="SAM" id="MobiDB-lite"/>
    </source>
</evidence>
<evidence type="ECO:0000313" key="8">
    <source>
        <dbReference type="EMBL" id="CAD7277427.1"/>
    </source>
</evidence>
<evidence type="ECO:0000256" key="1">
    <source>
        <dbReference type="ARBA" id="ARBA00009995"/>
    </source>
</evidence>
<dbReference type="CDD" id="cd03784">
    <property type="entry name" value="GT1_Gtf-like"/>
    <property type="match status" value="1"/>
</dbReference>
<evidence type="ECO:0000256" key="5">
    <source>
        <dbReference type="SAM" id="Phobius"/>
    </source>
</evidence>
<reference evidence="8" key="1">
    <citation type="submission" date="2020-11" db="EMBL/GenBank/DDBJ databases">
        <authorList>
            <person name="Tran Van P."/>
        </authorList>
    </citation>
    <scope>NUCLEOTIDE SEQUENCE</scope>
</reference>
<accession>A0A7R9BMX4</accession>
<organism evidence="8">
    <name type="scientific">Notodromas monacha</name>
    <dbReference type="NCBI Taxonomy" id="399045"/>
    <lineage>
        <taxon>Eukaryota</taxon>
        <taxon>Metazoa</taxon>
        <taxon>Ecdysozoa</taxon>
        <taxon>Arthropoda</taxon>
        <taxon>Crustacea</taxon>
        <taxon>Oligostraca</taxon>
        <taxon>Ostracoda</taxon>
        <taxon>Podocopa</taxon>
        <taxon>Podocopida</taxon>
        <taxon>Cypridocopina</taxon>
        <taxon>Cypridoidea</taxon>
        <taxon>Cyprididae</taxon>
        <taxon>Notodromas</taxon>
    </lineage>
</organism>
<dbReference type="Pfam" id="PF18199">
    <property type="entry name" value="Dynein_C"/>
    <property type="match status" value="1"/>
</dbReference>
<dbReference type="PANTHER" id="PTHR48043:SF159">
    <property type="entry name" value="EG:EG0003.4 PROTEIN-RELATED"/>
    <property type="match status" value="1"/>
</dbReference>
<dbReference type="InterPro" id="IPR002213">
    <property type="entry name" value="UDP_glucos_trans"/>
</dbReference>
<dbReference type="InterPro" id="IPR042219">
    <property type="entry name" value="AAA_lid_11_sf"/>
</dbReference>
<dbReference type="Pfam" id="PF08241">
    <property type="entry name" value="Methyltransf_11"/>
    <property type="match status" value="1"/>
</dbReference>
<dbReference type="EMBL" id="OA882941">
    <property type="protein sequence ID" value="CAD7277427.1"/>
    <property type="molecule type" value="Genomic_DNA"/>
</dbReference>
<feature type="transmembrane region" description="Helical" evidence="5">
    <location>
        <begin position="797"/>
        <end position="819"/>
    </location>
</feature>
<feature type="region of interest" description="Disordered" evidence="4">
    <location>
        <begin position="1427"/>
        <end position="1454"/>
    </location>
</feature>
<gene>
    <name evidence="8" type="ORF">NMOB1V02_LOCUS5160</name>
</gene>
<comment type="similarity">
    <text evidence="1">Belongs to the UDP-glycosyltransferase family.</text>
</comment>
<dbReference type="Gene3D" id="3.40.50.150">
    <property type="entry name" value="Vaccinia Virus protein VP39"/>
    <property type="match status" value="1"/>
</dbReference>
<dbReference type="Pfam" id="PF00201">
    <property type="entry name" value="UDPGT"/>
    <property type="match status" value="1"/>
</dbReference>
<dbReference type="GO" id="GO:0008194">
    <property type="term" value="F:UDP-glycosyltransferase activity"/>
    <property type="evidence" value="ECO:0007669"/>
    <property type="project" value="InterPro"/>
</dbReference>
<evidence type="ECO:0000256" key="2">
    <source>
        <dbReference type="ARBA" id="ARBA00022676"/>
    </source>
</evidence>
<name>A0A7R9BMX4_9CRUS</name>
<dbReference type="Gene3D" id="3.40.50.2000">
    <property type="entry name" value="Glycogen Phosphorylase B"/>
    <property type="match status" value="1"/>
</dbReference>
<proteinExistence type="inferred from homology"/>
<dbReference type="FunFam" id="3.40.50.2000:FF:000021">
    <property type="entry name" value="UDP-glucuronosyltransferase"/>
    <property type="match status" value="1"/>
</dbReference>
<dbReference type="Gene3D" id="1.10.8.720">
    <property type="entry name" value="Region D6 of dynein motor"/>
    <property type="match status" value="1"/>
</dbReference>
<dbReference type="EMBL" id="CAJPEX010000904">
    <property type="protein sequence ID" value="CAG0917579.1"/>
    <property type="molecule type" value="Genomic_DNA"/>
</dbReference>
<feature type="compositionally biased region" description="Basic and acidic residues" evidence="4">
    <location>
        <begin position="388"/>
        <end position="398"/>
    </location>
</feature>
<feature type="compositionally biased region" description="Basic and acidic residues" evidence="4">
    <location>
        <begin position="357"/>
        <end position="370"/>
    </location>
</feature>
<dbReference type="OrthoDB" id="5835829at2759"/>
<dbReference type="PANTHER" id="PTHR48043">
    <property type="entry name" value="EG:EG0003.4 PROTEIN-RELATED"/>
    <property type="match status" value="1"/>
</dbReference>
<dbReference type="Proteomes" id="UP000678499">
    <property type="component" value="Unassembled WGS sequence"/>
</dbReference>
<feature type="transmembrane region" description="Helical" evidence="5">
    <location>
        <begin position="680"/>
        <end position="699"/>
    </location>
</feature>
<keyword evidence="3" id="KW-0808">Transferase</keyword>
<keyword evidence="5" id="KW-0812">Transmembrane</keyword>
<evidence type="ECO:0000259" key="6">
    <source>
        <dbReference type="Pfam" id="PF08241"/>
    </source>
</evidence>
<evidence type="ECO:0000259" key="7">
    <source>
        <dbReference type="Pfam" id="PF18199"/>
    </source>
</evidence>
<feature type="domain" description="Methyltransferase type 11" evidence="6">
    <location>
        <begin position="872"/>
        <end position="970"/>
    </location>
</feature>
<evidence type="ECO:0000256" key="3">
    <source>
        <dbReference type="ARBA" id="ARBA00022679"/>
    </source>
</evidence>
<dbReference type="SUPFAM" id="SSF53335">
    <property type="entry name" value="S-adenosyl-L-methionine-dependent methyltransferases"/>
    <property type="match status" value="1"/>
</dbReference>
<feature type="compositionally biased region" description="Acidic residues" evidence="4">
    <location>
        <begin position="401"/>
        <end position="410"/>
    </location>
</feature>
<feature type="compositionally biased region" description="Basic and acidic residues" evidence="4">
    <location>
        <begin position="1444"/>
        <end position="1454"/>
    </location>
</feature>
<feature type="transmembrane region" description="Helical" evidence="5">
    <location>
        <begin position="1393"/>
        <end position="1415"/>
    </location>
</feature>
<keyword evidence="2" id="KW-0328">Glycosyltransferase</keyword>
<dbReference type="InterPro" id="IPR035595">
    <property type="entry name" value="UDP_glycos_trans_CS"/>
</dbReference>
<dbReference type="InterPro" id="IPR041228">
    <property type="entry name" value="Dynein_C"/>
</dbReference>
<dbReference type="CDD" id="cd02440">
    <property type="entry name" value="AdoMet_MTases"/>
    <property type="match status" value="1"/>
</dbReference>